<dbReference type="InterPro" id="IPR017853">
    <property type="entry name" value="GH"/>
</dbReference>
<dbReference type="PANTHER" id="PTHR11177">
    <property type="entry name" value="CHITINASE"/>
    <property type="match status" value="1"/>
</dbReference>
<evidence type="ECO:0000256" key="4">
    <source>
        <dbReference type="ARBA" id="ARBA00023180"/>
    </source>
</evidence>
<evidence type="ECO:0000256" key="3">
    <source>
        <dbReference type="ARBA" id="ARBA00022801"/>
    </source>
</evidence>
<evidence type="ECO:0000256" key="6">
    <source>
        <dbReference type="SAM" id="SignalP"/>
    </source>
</evidence>
<dbReference type="InterPro" id="IPR011583">
    <property type="entry name" value="Chitinase_II/V-like_cat"/>
</dbReference>
<keyword evidence="4" id="KW-0325">Glycoprotein</keyword>
<accession>A0A5K1B9L5</accession>
<dbReference type="EMBL" id="LR721781">
    <property type="protein sequence ID" value="VVW10969.1"/>
    <property type="molecule type" value="Genomic_DNA"/>
</dbReference>
<name>A0A5K1B9L5_9MAGN</name>
<dbReference type="GO" id="GO:0008061">
    <property type="term" value="F:chitin binding"/>
    <property type="evidence" value="ECO:0007669"/>
    <property type="project" value="InterPro"/>
</dbReference>
<dbReference type="InterPro" id="IPR029070">
    <property type="entry name" value="Chitinase_insertion_sf"/>
</dbReference>
<keyword evidence="5" id="KW-0326">Glycosidase</keyword>
<reference evidence="8" key="1">
    <citation type="submission" date="2019-09" db="EMBL/GenBank/DDBJ databases">
        <authorList>
            <person name="Zhang L."/>
        </authorList>
    </citation>
    <scope>NUCLEOTIDE SEQUENCE</scope>
</reference>
<evidence type="ECO:0000256" key="1">
    <source>
        <dbReference type="ARBA" id="ARBA00008682"/>
    </source>
</evidence>
<keyword evidence="3" id="KW-0378">Hydrolase</keyword>
<evidence type="ECO:0000256" key="2">
    <source>
        <dbReference type="ARBA" id="ARBA00022729"/>
    </source>
</evidence>
<dbReference type="AlphaFoldDB" id="A0A5K1B9L5"/>
<comment type="similarity">
    <text evidence="1">Belongs to the glycosyl hydrolase 18 family. Chitinase class V subfamily.</text>
</comment>
<evidence type="ECO:0000313" key="8">
    <source>
        <dbReference type="EMBL" id="VVW10969.1"/>
    </source>
</evidence>
<dbReference type="InterPro" id="IPR050314">
    <property type="entry name" value="Glycosyl_Hydrlase_18"/>
</dbReference>
<dbReference type="FunFam" id="3.10.50.10:FF:000003">
    <property type="entry name" value="Class V chitinase CHIT5b"/>
    <property type="match status" value="1"/>
</dbReference>
<dbReference type="SMART" id="SM00636">
    <property type="entry name" value="Glyco_18"/>
    <property type="match status" value="1"/>
</dbReference>
<gene>
    <name evidence="8" type="ORF">NYM_LOCUS16386</name>
</gene>
<keyword evidence="2 6" id="KW-0732">Signal</keyword>
<dbReference type="GO" id="GO:0005975">
    <property type="term" value="P:carbohydrate metabolic process"/>
    <property type="evidence" value="ECO:0007669"/>
    <property type="project" value="InterPro"/>
</dbReference>
<organism evidence="8">
    <name type="scientific">Nymphaea colorata</name>
    <name type="common">pocket water lily</name>
    <dbReference type="NCBI Taxonomy" id="210225"/>
    <lineage>
        <taxon>Eukaryota</taxon>
        <taxon>Viridiplantae</taxon>
        <taxon>Streptophyta</taxon>
        <taxon>Embryophyta</taxon>
        <taxon>Tracheophyta</taxon>
        <taxon>Spermatophyta</taxon>
        <taxon>Magnoliopsida</taxon>
        <taxon>Nymphaeales</taxon>
        <taxon>Nymphaeaceae</taxon>
        <taxon>Nymphaea</taxon>
    </lineage>
</organism>
<feature type="signal peptide" evidence="6">
    <location>
        <begin position="1"/>
        <end position="23"/>
    </location>
</feature>
<dbReference type="Gene3D" id="3.10.50.10">
    <property type="match status" value="1"/>
</dbReference>
<feature type="chain" id="PRO_5023877181" description="GH18 domain-containing protein" evidence="6">
    <location>
        <begin position="24"/>
        <end position="376"/>
    </location>
</feature>
<dbReference type="Gramene" id="NC3G0230810.1">
    <property type="protein sequence ID" value="NC3G0230810.1:cds"/>
    <property type="gene ID" value="NC3G0230810"/>
</dbReference>
<dbReference type="InterPro" id="IPR001223">
    <property type="entry name" value="Glyco_hydro18_cat"/>
</dbReference>
<dbReference type="SUPFAM" id="SSF51445">
    <property type="entry name" value="(Trans)glycosidases"/>
    <property type="match status" value="1"/>
</dbReference>
<dbReference type="PANTHER" id="PTHR11177:SF347">
    <property type="entry name" value="GLYCOSYL HYDROLASES FAMILY 18 PROTEIN, EXPRESSED"/>
    <property type="match status" value="1"/>
</dbReference>
<dbReference type="Gene3D" id="3.20.20.80">
    <property type="entry name" value="Glycosidases"/>
    <property type="match status" value="1"/>
</dbReference>
<dbReference type="Pfam" id="PF00704">
    <property type="entry name" value="Glyco_hydro_18"/>
    <property type="match status" value="1"/>
</dbReference>
<dbReference type="GO" id="GO:0006032">
    <property type="term" value="P:chitin catabolic process"/>
    <property type="evidence" value="ECO:0007669"/>
    <property type="project" value="TreeGrafter"/>
</dbReference>
<dbReference type="PROSITE" id="PS51910">
    <property type="entry name" value="GH18_2"/>
    <property type="match status" value="1"/>
</dbReference>
<proteinExistence type="inferred from homology"/>
<protein>
    <recommendedName>
        <fullName evidence="7">GH18 domain-containing protein</fullName>
    </recommendedName>
</protein>
<sequence>MRVSHSLILLFFFFFFFSSATSATKEIRAGFWPPFSNSYAPPSSIDTSVYTHIFYAFLGTKSIDTNFTVSREELPLLTTFSTTLKTKNPSIKTLLSIGGLLSNSTEFSAVAADRNQRKAFIDSAIALARAHGFDGLDFAWEFPASPEDMDNLGVLLNEWKREIEEEAQNSPPLWSPLLLTATVYFSNHLLAAPTSNLYYPVEAMAQSVDWVNAMCFDYQGSNREEQDHTKTHAALFNPNSQLSTSYGIDSWMDAGLPSNKLVMGIPLYGRSWILKNKEKNGIGAAAVAFGPRQRLSNQTGVMAYSEIQKFLQDKDATLMYDNSTVSAYGYAGDLWVSFDSQRVVAEKISFAKQNRLIGYFLWPITFDSNYSLSMTG</sequence>
<dbReference type="GO" id="GO:0004568">
    <property type="term" value="F:chitinase activity"/>
    <property type="evidence" value="ECO:0007669"/>
    <property type="project" value="TreeGrafter"/>
</dbReference>
<dbReference type="SUPFAM" id="SSF54556">
    <property type="entry name" value="Chitinase insertion domain"/>
    <property type="match status" value="1"/>
</dbReference>
<feature type="domain" description="GH18" evidence="7">
    <location>
        <begin position="26"/>
        <end position="376"/>
    </location>
</feature>
<evidence type="ECO:0000259" key="7">
    <source>
        <dbReference type="PROSITE" id="PS51910"/>
    </source>
</evidence>
<evidence type="ECO:0000256" key="5">
    <source>
        <dbReference type="ARBA" id="ARBA00023295"/>
    </source>
</evidence>
<dbReference type="GO" id="GO:0005576">
    <property type="term" value="C:extracellular region"/>
    <property type="evidence" value="ECO:0007669"/>
    <property type="project" value="TreeGrafter"/>
</dbReference>